<organism evidence="3 4">
    <name type="scientific">Salibacterium halotolerans</name>
    <dbReference type="NCBI Taxonomy" id="1884432"/>
    <lineage>
        <taxon>Bacteria</taxon>
        <taxon>Bacillati</taxon>
        <taxon>Bacillota</taxon>
        <taxon>Bacilli</taxon>
        <taxon>Bacillales</taxon>
        <taxon>Bacillaceae</taxon>
    </lineage>
</organism>
<keyword evidence="1" id="KW-0175">Coiled coil</keyword>
<keyword evidence="2" id="KW-0472">Membrane</keyword>
<evidence type="ECO:0000313" key="4">
    <source>
        <dbReference type="Proteomes" id="UP000198892"/>
    </source>
</evidence>
<keyword evidence="4" id="KW-1185">Reference proteome</keyword>
<dbReference type="STRING" id="1884432.SAMN05518683_10379"/>
<keyword evidence="2" id="KW-0812">Transmembrane</keyword>
<feature type="coiled-coil region" evidence="1">
    <location>
        <begin position="44"/>
        <end position="71"/>
    </location>
</feature>
<feature type="transmembrane region" description="Helical" evidence="2">
    <location>
        <begin position="85"/>
        <end position="103"/>
    </location>
</feature>
<accession>A0A1I5NC99</accession>
<evidence type="ECO:0000256" key="1">
    <source>
        <dbReference type="SAM" id="Coils"/>
    </source>
</evidence>
<gene>
    <name evidence="3" type="ORF">SAMN05518683_10379</name>
</gene>
<name>A0A1I5NC99_9BACI</name>
<dbReference type="OrthoDB" id="2704549at2"/>
<dbReference type="RefSeq" id="WP_093335238.1">
    <property type="nucleotide sequence ID" value="NZ_FOXD01000003.1"/>
</dbReference>
<evidence type="ECO:0000313" key="3">
    <source>
        <dbReference type="EMBL" id="SFP19399.1"/>
    </source>
</evidence>
<keyword evidence="2" id="KW-1133">Transmembrane helix</keyword>
<dbReference type="Proteomes" id="UP000198892">
    <property type="component" value="Unassembled WGS sequence"/>
</dbReference>
<dbReference type="AlphaFoldDB" id="A0A1I5NC99"/>
<dbReference type="EMBL" id="FOXD01000003">
    <property type="protein sequence ID" value="SFP19399.1"/>
    <property type="molecule type" value="Genomic_DNA"/>
</dbReference>
<reference evidence="4" key="1">
    <citation type="submission" date="2016-10" db="EMBL/GenBank/DDBJ databases">
        <authorList>
            <person name="Varghese N."/>
            <person name="Submissions S."/>
        </authorList>
    </citation>
    <scope>NUCLEOTIDE SEQUENCE [LARGE SCALE GENOMIC DNA]</scope>
    <source>
        <strain evidence="4">S7</strain>
    </source>
</reference>
<protein>
    <submittedName>
        <fullName evidence="3">Uncharacterized protein</fullName>
    </submittedName>
</protein>
<evidence type="ECO:0000256" key="2">
    <source>
        <dbReference type="SAM" id="Phobius"/>
    </source>
</evidence>
<sequence>MSDEQKNNEWYSNKDLFEQLNDVRADFHGLRTEMKETRTMIKQYNGLREEVGEVRNKIEKVKGQVNQIEAQAQGRSKTWDAIRVWGGWIVGVLGMAAAYLKLIL</sequence>
<proteinExistence type="predicted"/>